<dbReference type="InterPro" id="IPR002585">
    <property type="entry name" value="Cyt-d_ubiquinol_oxidase_su_1"/>
</dbReference>
<accession>A0A3E4QRK3</accession>
<name>A0A3E4QRK3_9ACTN</name>
<evidence type="ECO:0000256" key="2">
    <source>
        <dbReference type="ARBA" id="ARBA00009819"/>
    </source>
</evidence>
<evidence type="ECO:0000256" key="5">
    <source>
        <dbReference type="ARBA" id="ARBA00022519"/>
    </source>
</evidence>
<dbReference type="GO" id="GO:0009055">
    <property type="term" value="F:electron transfer activity"/>
    <property type="evidence" value="ECO:0007669"/>
    <property type="project" value="UniProtKB-UniRule"/>
</dbReference>
<dbReference type="PANTHER" id="PTHR30365">
    <property type="entry name" value="CYTOCHROME D UBIQUINOL OXIDASE"/>
    <property type="match status" value="1"/>
</dbReference>
<feature type="transmembrane region" description="Helical" evidence="13">
    <location>
        <begin position="59"/>
        <end position="78"/>
    </location>
</feature>
<feature type="transmembrane region" description="Helical" evidence="13">
    <location>
        <begin position="98"/>
        <end position="117"/>
    </location>
</feature>
<gene>
    <name evidence="15" type="ORF">DXC81_07255</name>
</gene>
<feature type="transmembrane region" description="Helical" evidence="13">
    <location>
        <begin position="129"/>
        <end position="152"/>
    </location>
</feature>
<feature type="compositionally biased region" description="Low complexity" evidence="14">
    <location>
        <begin position="450"/>
        <end position="468"/>
    </location>
</feature>
<keyword evidence="6 13" id="KW-0349">Heme</keyword>
<keyword evidence="12 13" id="KW-0472">Membrane</keyword>
<evidence type="ECO:0000256" key="4">
    <source>
        <dbReference type="ARBA" id="ARBA00022475"/>
    </source>
</evidence>
<dbReference type="Proteomes" id="UP000260943">
    <property type="component" value="Unassembled WGS sequence"/>
</dbReference>
<dbReference type="RefSeq" id="WP_117679816.1">
    <property type="nucleotide sequence ID" value="NZ_JAQCWE010000003.1"/>
</dbReference>
<dbReference type="Pfam" id="PF01654">
    <property type="entry name" value="Cyt_bd_oxida_I"/>
    <property type="match status" value="1"/>
</dbReference>
<evidence type="ECO:0000256" key="14">
    <source>
        <dbReference type="SAM" id="MobiDB-lite"/>
    </source>
</evidence>
<evidence type="ECO:0000256" key="6">
    <source>
        <dbReference type="ARBA" id="ARBA00022617"/>
    </source>
</evidence>
<feature type="transmembrane region" description="Helical" evidence="13">
    <location>
        <begin position="359"/>
        <end position="379"/>
    </location>
</feature>
<dbReference type="GO" id="GO:0016682">
    <property type="term" value="F:oxidoreductase activity, acting on diphenols and related substances as donors, oxygen as acceptor"/>
    <property type="evidence" value="ECO:0007669"/>
    <property type="project" value="TreeGrafter"/>
</dbReference>
<feature type="transmembrane region" description="Helical" evidence="13">
    <location>
        <begin position="221"/>
        <end position="241"/>
    </location>
</feature>
<keyword evidence="11 13" id="KW-0408">Iron</keyword>
<dbReference type="EMBL" id="QSRJ01000008">
    <property type="protein sequence ID" value="RGL09678.1"/>
    <property type="molecule type" value="Genomic_DNA"/>
</dbReference>
<evidence type="ECO:0000313" key="16">
    <source>
        <dbReference type="Proteomes" id="UP000260943"/>
    </source>
</evidence>
<comment type="caution">
    <text evidence="15">The sequence shown here is derived from an EMBL/GenBank/DDBJ whole genome shotgun (WGS) entry which is preliminary data.</text>
</comment>
<sequence length="468" mass="51424">MYVDAASLARMQFAFTALYHYLFVPLSIGLGLIVAIMTTKAYKSHDAHDEARAQFWTRLFTMTFAVGVATGITMEFSFGTNWAGYSRFVGDIFGAPLAAEALFAFFLESVFLGVLLFGRSRVSRRFYMVSSWLVWFGSMLSSLWIIIANSWMQTPAGYKVVDSYNGSKAVLTDFFAAALNHTTLQRFFHTVIALLILGAFVCIAVGAFYLWKKRDQRSAHIFIRVGTIVGVVTALLMLPAAHAQALAVARTQPSKLAAMEGQYEEGPVALSLFGWVDEEKQETYALSIPGGTSFLADQSFETEYPGLNDFAEDERPEFVNAIFQSYHAMVALFGVICITLVLSFLIVRGKLAGKRWPLVILMLAWLAPYLAIEFGWITAELGRQPWIVFGELKTVDAASASVDATQLMITMGLFVVVYLVVFAGWVRMVAKTIKAGPDAFLATNGDEDSSSASLSFAADTATAEGEVE</sequence>
<dbReference type="GO" id="GO:0046872">
    <property type="term" value="F:metal ion binding"/>
    <property type="evidence" value="ECO:0007669"/>
    <property type="project" value="UniProtKB-UniRule"/>
</dbReference>
<feature type="transmembrane region" description="Helical" evidence="13">
    <location>
        <begin position="407"/>
        <end position="426"/>
    </location>
</feature>
<dbReference type="GO" id="GO:0005886">
    <property type="term" value="C:plasma membrane"/>
    <property type="evidence" value="ECO:0007669"/>
    <property type="project" value="UniProtKB-SubCell"/>
</dbReference>
<reference evidence="15 16" key="1">
    <citation type="submission" date="2018-08" db="EMBL/GenBank/DDBJ databases">
        <title>A genome reference for cultivated species of the human gut microbiota.</title>
        <authorList>
            <person name="Zou Y."/>
            <person name="Xue W."/>
            <person name="Luo G."/>
        </authorList>
    </citation>
    <scope>NUCLEOTIDE SEQUENCE [LARGE SCALE GENOMIC DNA]</scope>
    <source>
        <strain evidence="15 16">TF08-14</strain>
    </source>
</reference>
<keyword evidence="3 13" id="KW-0813">Transport</keyword>
<keyword evidence="7 13" id="KW-0812">Transmembrane</keyword>
<evidence type="ECO:0000256" key="9">
    <source>
        <dbReference type="ARBA" id="ARBA00022982"/>
    </source>
</evidence>
<evidence type="ECO:0000256" key="11">
    <source>
        <dbReference type="ARBA" id="ARBA00023004"/>
    </source>
</evidence>
<evidence type="ECO:0000256" key="13">
    <source>
        <dbReference type="PIRNR" id="PIRNR006446"/>
    </source>
</evidence>
<comment type="similarity">
    <text evidence="2 13">Belongs to the cytochrome ubiquinol oxidase subunit 1 family.</text>
</comment>
<proteinExistence type="inferred from homology"/>
<evidence type="ECO:0000256" key="3">
    <source>
        <dbReference type="ARBA" id="ARBA00022448"/>
    </source>
</evidence>
<feature type="transmembrane region" description="Helical" evidence="13">
    <location>
        <begin position="187"/>
        <end position="209"/>
    </location>
</feature>
<dbReference type="AlphaFoldDB" id="A0A3E4QRK3"/>
<dbReference type="GO" id="GO:0019646">
    <property type="term" value="P:aerobic electron transport chain"/>
    <property type="evidence" value="ECO:0007669"/>
    <property type="project" value="InterPro"/>
</dbReference>
<protein>
    <submittedName>
        <fullName evidence="15">Cytochrome ubiquinol oxidase subunit I</fullName>
    </submittedName>
</protein>
<feature type="region of interest" description="Disordered" evidence="14">
    <location>
        <begin position="444"/>
        <end position="468"/>
    </location>
</feature>
<dbReference type="GO" id="GO:0070069">
    <property type="term" value="C:cytochrome complex"/>
    <property type="evidence" value="ECO:0007669"/>
    <property type="project" value="UniProtKB-UniRule"/>
</dbReference>
<keyword evidence="5" id="KW-0997">Cell inner membrane</keyword>
<dbReference type="PANTHER" id="PTHR30365:SF0">
    <property type="entry name" value="CYTOCHROME BD-I UBIQUINOL OXIDASE SUBUNIT 1"/>
    <property type="match status" value="1"/>
</dbReference>
<keyword evidence="9 13" id="KW-0249">Electron transport</keyword>
<evidence type="ECO:0000256" key="12">
    <source>
        <dbReference type="ARBA" id="ARBA00023136"/>
    </source>
</evidence>
<dbReference type="PIRSF" id="PIRSF006446">
    <property type="entry name" value="Cyt_quinol_oxidase_1"/>
    <property type="match status" value="1"/>
</dbReference>
<organism evidence="15 16">
    <name type="scientific">Collinsella tanakaei</name>
    <dbReference type="NCBI Taxonomy" id="626935"/>
    <lineage>
        <taxon>Bacteria</taxon>
        <taxon>Bacillati</taxon>
        <taxon>Actinomycetota</taxon>
        <taxon>Coriobacteriia</taxon>
        <taxon>Coriobacteriales</taxon>
        <taxon>Coriobacteriaceae</taxon>
        <taxon>Collinsella</taxon>
    </lineage>
</organism>
<dbReference type="GO" id="GO:0020037">
    <property type="term" value="F:heme binding"/>
    <property type="evidence" value="ECO:0007669"/>
    <property type="project" value="TreeGrafter"/>
</dbReference>
<feature type="transmembrane region" description="Helical" evidence="13">
    <location>
        <begin position="18"/>
        <end position="38"/>
    </location>
</feature>
<evidence type="ECO:0000256" key="8">
    <source>
        <dbReference type="ARBA" id="ARBA00022723"/>
    </source>
</evidence>
<keyword evidence="10 13" id="KW-1133">Transmembrane helix</keyword>
<evidence type="ECO:0000256" key="1">
    <source>
        <dbReference type="ARBA" id="ARBA00004429"/>
    </source>
</evidence>
<evidence type="ECO:0000313" key="15">
    <source>
        <dbReference type="EMBL" id="RGL09678.1"/>
    </source>
</evidence>
<keyword evidence="4 13" id="KW-1003">Cell membrane</keyword>
<evidence type="ECO:0000256" key="10">
    <source>
        <dbReference type="ARBA" id="ARBA00022989"/>
    </source>
</evidence>
<evidence type="ECO:0000256" key="7">
    <source>
        <dbReference type="ARBA" id="ARBA00022692"/>
    </source>
</evidence>
<keyword evidence="8 13" id="KW-0479">Metal-binding</keyword>
<feature type="transmembrane region" description="Helical" evidence="13">
    <location>
        <begin position="326"/>
        <end position="347"/>
    </location>
</feature>
<comment type="subcellular location">
    <subcellularLocation>
        <location evidence="1">Cell inner membrane</location>
        <topology evidence="1">Multi-pass membrane protein</topology>
    </subcellularLocation>
</comment>